<keyword evidence="4 6" id="KW-0663">Pyridoxal phosphate</keyword>
<dbReference type="EMBL" id="JACHFQ010000002">
    <property type="protein sequence ID" value="MBB5225273.1"/>
    <property type="molecule type" value="Genomic_DNA"/>
</dbReference>
<dbReference type="PANTHER" id="PTHR42778">
    <property type="entry name" value="2-AMINOETHYLPHOSPHONATE--PYRUVATE TRANSAMINASE"/>
    <property type="match status" value="1"/>
</dbReference>
<evidence type="ECO:0000259" key="7">
    <source>
        <dbReference type="Pfam" id="PF00266"/>
    </source>
</evidence>
<dbReference type="GO" id="GO:0008483">
    <property type="term" value="F:transaminase activity"/>
    <property type="evidence" value="ECO:0007669"/>
    <property type="project" value="UniProtKB-KW"/>
</dbReference>
<evidence type="ECO:0000256" key="3">
    <source>
        <dbReference type="ARBA" id="ARBA00022679"/>
    </source>
</evidence>
<proteinExistence type="predicted"/>
<dbReference type="InterPro" id="IPR015422">
    <property type="entry name" value="PyrdxlP-dep_Trfase_small"/>
</dbReference>
<evidence type="ECO:0000256" key="2">
    <source>
        <dbReference type="ARBA" id="ARBA00022576"/>
    </source>
</evidence>
<keyword evidence="3 8" id="KW-0808">Transferase</keyword>
<dbReference type="InterPro" id="IPR024169">
    <property type="entry name" value="SP_NH2Trfase/AEP_transaminase"/>
</dbReference>
<evidence type="ECO:0000256" key="4">
    <source>
        <dbReference type="ARBA" id="ARBA00022898"/>
    </source>
</evidence>
<accession>A0A7W8LLE6</accession>
<feature type="binding site" evidence="5">
    <location>
        <position position="333"/>
    </location>
    <ligand>
        <name>substrate</name>
    </ligand>
</feature>
<dbReference type="SUPFAM" id="SSF53383">
    <property type="entry name" value="PLP-dependent transferases"/>
    <property type="match status" value="1"/>
</dbReference>
<gene>
    <name evidence="8" type="ORF">HNP76_000617</name>
</gene>
<dbReference type="InterPro" id="IPR015421">
    <property type="entry name" value="PyrdxlP-dep_Trfase_major"/>
</dbReference>
<dbReference type="InterPro" id="IPR015424">
    <property type="entry name" value="PyrdxlP-dep_Trfase"/>
</dbReference>
<dbReference type="PIRSF" id="PIRSF000524">
    <property type="entry name" value="SPT"/>
    <property type="match status" value="1"/>
</dbReference>
<dbReference type="Gene3D" id="3.90.1150.10">
    <property type="entry name" value="Aspartate Aminotransferase, domain 1"/>
    <property type="match status" value="1"/>
</dbReference>
<evidence type="ECO:0000256" key="5">
    <source>
        <dbReference type="PIRSR" id="PIRSR000524-1"/>
    </source>
</evidence>
<protein>
    <submittedName>
        <fullName evidence="8">Aspartate aminotransferase-like enzyme</fullName>
    </submittedName>
</protein>
<dbReference type="Proteomes" id="UP000518887">
    <property type="component" value="Unassembled WGS sequence"/>
</dbReference>
<evidence type="ECO:0000256" key="6">
    <source>
        <dbReference type="PIRSR" id="PIRSR000524-50"/>
    </source>
</evidence>
<keyword evidence="9" id="KW-1185">Reference proteome</keyword>
<comment type="cofactor">
    <cofactor evidence="1 6">
        <name>pyridoxal 5'-phosphate</name>
        <dbReference type="ChEBI" id="CHEBI:597326"/>
    </cofactor>
</comment>
<comment type="caution">
    <text evidence="8">The sequence shown here is derived from an EMBL/GenBank/DDBJ whole genome shotgun (WGS) entry which is preliminary data.</text>
</comment>
<dbReference type="PANTHER" id="PTHR42778:SF1">
    <property type="entry name" value="2-AMINOETHYLPHOSPHONATE--PYRUVATE TRANSAMINASE"/>
    <property type="match status" value="1"/>
</dbReference>
<reference evidence="8 9" key="1">
    <citation type="submission" date="2020-08" db="EMBL/GenBank/DDBJ databases">
        <title>Genomic Encyclopedia of Type Strains, Phase IV (KMG-IV): sequencing the most valuable type-strain genomes for metagenomic binning, comparative biology and taxonomic classification.</title>
        <authorList>
            <person name="Goeker M."/>
        </authorList>
    </citation>
    <scope>NUCLEOTIDE SEQUENCE [LARGE SCALE GENOMIC DNA]</scope>
    <source>
        <strain evidence="8 9">DSM 103462</strain>
    </source>
</reference>
<dbReference type="AlphaFoldDB" id="A0A7W8LLE6"/>
<feature type="modified residue" description="N6-(pyridoxal phosphate)lysine" evidence="6">
    <location>
        <position position="187"/>
    </location>
</feature>
<evidence type="ECO:0000313" key="8">
    <source>
        <dbReference type="EMBL" id="MBB5225273.1"/>
    </source>
</evidence>
<dbReference type="Gene3D" id="3.40.640.10">
    <property type="entry name" value="Type I PLP-dependent aspartate aminotransferase-like (Major domain)"/>
    <property type="match status" value="1"/>
</dbReference>
<dbReference type="RefSeq" id="WP_184657393.1">
    <property type="nucleotide sequence ID" value="NZ_CP031518.1"/>
</dbReference>
<dbReference type="Pfam" id="PF00266">
    <property type="entry name" value="Aminotran_5"/>
    <property type="match status" value="1"/>
</dbReference>
<organism evidence="8 9">
    <name type="scientific">Treponema ruminis</name>
    <dbReference type="NCBI Taxonomy" id="744515"/>
    <lineage>
        <taxon>Bacteria</taxon>
        <taxon>Pseudomonadati</taxon>
        <taxon>Spirochaetota</taxon>
        <taxon>Spirochaetia</taxon>
        <taxon>Spirochaetales</taxon>
        <taxon>Treponemataceae</taxon>
        <taxon>Treponema</taxon>
    </lineage>
</organism>
<sequence length="361" mass="40521">MINFTVGPVQMDEETRELGKEQIPYFRTPEFSSIMKENESLLCKFFDAPEGSRLVFMTGSGTASMEGGVMNFFSKDDKVLVVNGGSFGHRLVELCQIHEIPFTEIKLDYGKPLTKEHLAQFEGKGYTGFLVQLCETSTGVLYDMNMIGDFCQRNDIFLFVDAVSGFMADYFSMKEMHVNAAITGSQKALALPPSMSFTVLDKKAIERCQKINVKSLYFNYPAYLKDGQRGQTPFTPAVGTLLQLNEKLKRIEAGGGIKNQNKLARERAKYFRSSIKDLPFKLFSDEKDSSNCVTALCPTKEGVNAHRIFEIIKDEYKIWICPNGGDMAEKVFRVGHIGSISNEEIDTLTAAFRDLVKRGLL</sequence>
<keyword evidence="2 8" id="KW-0032">Aminotransferase</keyword>
<evidence type="ECO:0000313" key="9">
    <source>
        <dbReference type="Proteomes" id="UP000518887"/>
    </source>
</evidence>
<name>A0A7W8LLE6_9SPIR</name>
<dbReference type="InterPro" id="IPR000192">
    <property type="entry name" value="Aminotrans_V_dom"/>
</dbReference>
<feature type="domain" description="Aminotransferase class V" evidence="7">
    <location>
        <begin position="30"/>
        <end position="320"/>
    </location>
</feature>
<evidence type="ECO:0000256" key="1">
    <source>
        <dbReference type="ARBA" id="ARBA00001933"/>
    </source>
</evidence>